<evidence type="ECO:0000256" key="2">
    <source>
        <dbReference type="ARBA" id="ARBA00023125"/>
    </source>
</evidence>
<keyword evidence="8" id="KW-1185">Reference proteome</keyword>
<dbReference type="PROSITE" id="PS51005">
    <property type="entry name" value="NAC"/>
    <property type="match status" value="1"/>
</dbReference>
<evidence type="ECO:0000256" key="5">
    <source>
        <dbReference type="RuleBase" id="RU000461"/>
    </source>
</evidence>
<dbReference type="SUPFAM" id="SSF48264">
    <property type="entry name" value="Cytochrome P450"/>
    <property type="match status" value="1"/>
</dbReference>
<dbReference type="InterPro" id="IPR036396">
    <property type="entry name" value="Cyt_P450_sf"/>
</dbReference>
<dbReference type="EMBL" id="JBBPBM010000028">
    <property type="protein sequence ID" value="KAK8538002.1"/>
    <property type="molecule type" value="Genomic_DNA"/>
</dbReference>
<dbReference type="InterPro" id="IPR017972">
    <property type="entry name" value="Cyt_P450_CS"/>
</dbReference>
<protein>
    <recommendedName>
        <fullName evidence="6">NAC domain-containing protein</fullName>
    </recommendedName>
</protein>
<dbReference type="PROSITE" id="PS00086">
    <property type="entry name" value="CYTOCHROME_P450"/>
    <property type="match status" value="1"/>
</dbReference>
<dbReference type="InterPro" id="IPR001128">
    <property type="entry name" value="Cyt_P450"/>
</dbReference>
<keyword evidence="5" id="KW-0560">Oxidoreductase</keyword>
<comment type="caution">
    <text evidence="7">The sequence shown here is derived from an EMBL/GenBank/DDBJ whole genome shotgun (WGS) entry which is preliminary data.</text>
</comment>
<keyword evidence="3" id="KW-0804">Transcription</keyword>
<keyword evidence="4" id="KW-0539">Nucleus</keyword>
<organism evidence="7 8">
    <name type="scientific">Hibiscus sabdariffa</name>
    <name type="common">roselle</name>
    <dbReference type="NCBI Taxonomy" id="183260"/>
    <lineage>
        <taxon>Eukaryota</taxon>
        <taxon>Viridiplantae</taxon>
        <taxon>Streptophyta</taxon>
        <taxon>Embryophyta</taxon>
        <taxon>Tracheophyta</taxon>
        <taxon>Spermatophyta</taxon>
        <taxon>Magnoliopsida</taxon>
        <taxon>eudicotyledons</taxon>
        <taxon>Gunneridae</taxon>
        <taxon>Pentapetalae</taxon>
        <taxon>rosids</taxon>
        <taxon>malvids</taxon>
        <taxon>Malvales</taxon>
        <taxon>Malvaceae</taxon>
        <taxon>Malvoideae</taxon>
        <taxon>Hibiscus</taxon>
    </lineage>
</organism>
<feature type="domain" description="NAC" evidence="6">
    <location>
        <begin position="11"/>
        <end position="173"/>
    </location>
</feature>
<keyword evidence="1" id="KW-0805">Transcription regulation</keyword>
<evidence type="ECO:0000256" key="3">
    <source>
        <dbReference type="ARBA" id="ARBA00023163"/>
    </source>
</evidence>
<gene>
    <name evidence="7" type="ORF">V6N12_044141</name>
</gene>
<keyword evidence="2" id="KW-0238">DNA-binding</keyword>
<dbReference type="Pfam" id="PF02365">
    <property type="entry name" value="NAM"/>
    <property type="match status" value="1"/>
</dbReference>
<sequence>MEKKPNTNLHFPPGFRFHPSDEDLIIHYWQNKVTSRPLPASVIAEIDLNKYNPWELPSQSSAILKVTSCVYLCSMQQSGPRDRKYPNGERPNRAAASGYWKATGTDRPILTSSESKNIGVKKALVFYTGRPTKGVKTEWTMNEYRLLVSVVKPPRLKGSMRLDDWVLCRVRRKGSMSKNTLQVQESNGARLVRSMQPASTPGRTDMITDYLNQDCQVLALILGGQDLGPMETNSAATFQSSNSLISFSKEDSDKRNEDFPGMKMFSRNDMNQCSQNQSQDPTDSIIEFHEQLPNQKSFEFIPFGIGRRSCPGMGFGLVAVEYIMASLLHWFDWKLPDHVAPENLDITETFGLGVSMKFPLYLVPTVYRP</sequence>
<dbReference type="Proteomes" id="UP001472677">
    <property type="component" value="Unassembled WGS sequence"/>
</dbReference>
<dbReference type="Pfam" id="PF00067">
    <property type="entry name" value="p450"/>
    <property type="match status" value="1"/>
</dbReference>
<comment type="similarity">
    <text evidence="5">Belongs to the cytochrome P450 family.</text>
</comment>
<dbReference type="PANTHER" id="PTHR31719:SF157">
    <property type="entry name" value="NAC TRANSCRIPTION FACTOR-LIKE PROTEIN"/>
    <property type="match status" value="1"/>
</dbReference>
<dbReference type="InterPro" id="IPR003441">
    <property type="entry name" value="NAC-dom"/>
</dbReference>
<dbReference type="Gene3D" id="2.170.150.80">
    <property type="entry name" value="NAC domain"/>
    <property type="match status" value="1"/>
</dbReference>
<keyword evidence="5" id="KW-0503">Monooxygenase</keyword>
<evidence type="ECO:0000256" key="4">
    <source>
        <dbReference type="ARBA" id="ARBA00023242"/>
    </source>
</evidence>
<evidence type="ECO:0000259" key="6">
    <source>
        <dbReference type="PROSITE" id="PS51005"/>
    </source>
</evidence>
<name>A0ABR2DGH8_9ROSI</name>
<dbReference type="InterPro" id="IPR036093">
    <property type="entry name" value="NAC_dom_sf"/>
</dbReference>
<evidence type="ECO:0000313" key="8">
    <source>
        <dbReference type="Proteomes" id="UP001472677"/>
    </source>
</evidence>
<accession>A0ABR2DGH8</accession>
<keyword evidence="5" id="KW-0479">Metal-binding</keyword>
<reference evidence="7 8" key="1">
    <citation type="journal article" date="2024" name="G3 (Bethesda)">
        <title>Genome assembly of Hibiscus sabdariffa L. provides insights into metabolisms of medicinal natural products.</title>
        <authorList>
            <person name="Kim T."/>
        </authorList>
    </citation>
    <scope>NUCLEOTIDE SEQUENCE [LARGE SCALE GENOMIC DNA]</scope>
    <source>
        <strain evidence="7">TK-2024</strain>
        <tissue evidence="7">Old leaves</tissue>
    </source>
</reference>
<dbReference type="PANTHER" id="PTHR31719">
    <property type="entry name" value="NAC TRANSCRIPTION FACTOR 56"/>
    <property type="match status" value="1"/>
</dbReference>
<keyword evidence="5" id="KW-0408">Iron</keyword>
<evidence type="ECO:0000313" key="7">
    <source>
        <dbReference type="EMBL" id="KAK8538002.1"/>
    </source>
</evidence>
<evidence type="ECO:0000256" key="1">
    <source>
        <dbReference type="ARBA" id="ARBA00023015"/>
    </source>
</evidence>
<dbReference type="Gene3D" id="1.10.630.10">
    <property type="entry name" value="Cytochrome P450"/>
    <property type="match status" value="1"/>
</dbReference>
<keyword evidence="5" id="KW-0349">Heme</keyword>
<dbReference type="SUPFAM" id="SSF101941">
    <property type="entry name" value="NAC domain"/>
    <property type="match status" value="1"/>
</dbReference>
<proteinExistence type="inferred from homology"/>